<accession>A0A1T4MC82</accession>
<feature type="transmembrane region" description="Helical" evidence="1">
    <location>
        <begin position="215"/>
        <end position="237"/>
    </location>
</feature>
<dbReference type="OrthoDB" id="5659946at2"/>
<reference evidence="2 3" key="1">
    <citation type="submission" date="2017-01" db="EMBL/GenBank/DDBJ databases">
        <title>Genome Sequencing of a Marine Spirillum, Oceanospirillum multiglobuliferum ATCC 33336, from Japan.</title>
        <authorList>
            <person name="Carney J.G."/>
            <person name="Trachtenberg A.M."/>
            <person name="Rheaume B.A."/>
            <person name="Linnane J.D."/>
            <person name="Pitts N.L."/>
            <person name="Mykles D.L."/>
            <person name="Maclea K.S."/>
        </authorList>
    </citation>
    <scope>NUCLEOTIDE SEQUENCE [LARGE SCALE GENOMIC DNA]</scope>
    <source>
        <strain evidence="2 3">ATCC 33336</strain>
    </source>
</reference>
<organism evidence="2 3">
    <name type="scientific">Oceanospirillum multiglobuliferum</name>
    <dbReference type="NCBI Taxonomy" id="64969"/>
    <lineage>
        <taxon>Bacteria</taxon>
        <taxon>Pseudomonadati</taxon>
        <taxon>Pseudomonadota</taxon>
        <taxon>Gammaproteobacteria</taxon>
        <taxon>Oceanospirillales</taxon>
        <taxon>Oceanospirillaceae</taxon>
        <taxon>Oceanospirillum</taxon>
    </lineage>
</organism>
<evidence type="ECO:0000313" key="2">
    <source>
        <dbReference type="EMBL" id="OPX56163.1"/>
    </source>
</evidence>
<comment type="caution">
    <text evidence="2">The sequence shown here is derived from an EMBL/GenBank/DDBJ whole genome shotgun (WGS) entry which is preliminary data.</text>
</comment>
<dbReference type="Proteomes" id="UP000191418">
    <property type="component" value="Unassembled WGS sequence"/>
</dbReference>
<dbReference type="EMBL" id="MTSM01000004">
    <property type="protein sequence ID" value="OPX56163.1"/>
    <property type="molecule type" value="Genomic_DNA"/>
</dbReference>
<feature type="transmembrane region" description="Helical" evidence="1">
    <location>
        <begin position="15"/>
        <end position="39"/>
    </location>
</feature>
<dbReference type="RefSeq" id="WP_078744352.1">
    <property type="nucleotide sequence ID" value="NZ_FUXG01000003.1"/>
</dbReference>
<feature type="transmembrane region" description="Helical" evidence="1">
    <location>
        <begin position="90"/>
        <end position="108"/>
    </location>
</feature>
<sequence length="290" mass="31409">MRFIANYALKSRTNAIIATAISAAIPMFFWIAAAVVGVITLRKGAKDGSHVMLWGSLPALFWLGQGDPTPALVIFGVMLMALVLRSSANWSQTLIVGAVMGAITGSFIDWLPPEVMSQVAQASRDMISGSTELAEHVGVGLDQLLISLFTGIISAVHTLMMIGSLMLARWWQAVLFNPGGFQQEFHQLRLPIWGALALGAVIVFGAGISLETVKWIPSLTIPLAIACIALIHGVVAIKQLSRSWLIAFYVLFAITGHSLYVLMIFVAFLDSGFNFRQKLASKRPPDQDTE</sequence>
<proteinExistence type="predicted"/>
<evidence type="ECO:0000313" key="3">
    <source>
        <dbReference type="Proteomes" id="UP000191418"/>
    </source>
</evidence>
<feature type="transmembrane region" description="Helical" evidence="1">
    <location>
        <begin position="188"/>
        <end position="209"/>
    </location>
</feature>
<keyword evidence="3" id="KW-1185">Reference proteome</keyword>
<feature type="transmembrane region" description="Helical" evidence="1">
    <location>
        <begin position="244"/>
        <end position="269"/>
    </location>
</feature>
<keyword evidence="1" id="KW-0812">Transmembrane</keyword>
<keyword evidence="1" id="KW-1133">Transmembrane helix</keyword>
<name>A0A1T4MC82_9GAMM</name>
<keyword evidence="1" id="KW-0472">Membrane</keyword>
<evidence type="ECO:0008006" key="4">
    <source>
        <dbReference type="Google" id="ProtNLM"/>
    </source>
</evidence>
<protein>
    <recommendedName>
        <fullName evidence="4">DUF2232 domain-containing protein</fullName>
    </recommendedName>
</protein>
<dbReference type="AlphaFoldDB" id="A0A1T4MC82"/>
<evidence type="ECO:0000256" key="1">
    <source>
        <dbReference type="SAM" id="Phobius"/>
    </source>
</evidence>
<feature type="transmembrane region" description="Helical" evidence="1">
    <location>
        <begin position="144"/>
        <end position="167"/>
    </location>
</feature>
<gene>
    <name evidence="2" type="ORF">BTE48_04050</name>
</gene>
<feature type="transmembrane region" description="Helical" evidence="1">
    <location>
        <begin position="59"/>
        <end position="83"/>
    </location>
</feature>
<dbReference type="STRING" id="64969.SAMN02745127_00754"/>